<dbReference type="EC" id="2.7.13.3" evidence="2"/>
<name>A0A364XY57_9BACT</name>
<dbReference type="CDD" id="cd00082">
    <property type="entry name" value="HisKA"/>
    <property type="match status" value="1"/>
</dbReference>
<dbReference type="InterPro" id="IPR050351">
    <property type="entry name" value="BphY/WalK/GraS-like"/>
</dbReference>
<dbReference type="Proteomes" id="UP000251889">
    <property type="component" value="Unassembled WGS sequence"/>
</dbReference>
<sequence>MKSQNLIDRDFEAFFGALPGFVVVIDLQASVVAANDNFVNDQRSSREHVIGRNLLEIYPFIRPMVERVAREKVAMDDTIADGSSRRIAISYKPILKDGTVSFIVLQITDDTQATSTASPETNQLFQDLFEFNPAALVISGARDSKIKNVNASFLSLFEFDSKDELIGKTSQELKLIEHDQHRGDAIRALMEKQKVVTGEGRIRTKKGDFKWASISVILVTIDEEPCLMAVMIDITDRKNAEDKIKSINENLERTVVQKTKRVFEAELEYRSVIEQANDGIFISDSHGNYLDVNDSACKMLGYTKEELLKMNTMDVLPAEDRVSRPPNFDALMKGQAMLTTRRLQKKDGTAIPVEISARMLSNGKMLGIVRDITDRKRAEDAIQNVNAQLEVKVLQRTEELQKKIIQLQESEEKFYKAFHASSAGITITKLSDSTYADVNDAFLNMIGYSREEVINHSAADLALVVDMKHREYVLAQVREKGAVKQAEMTVRRKSGELIHVLSSIETITHNSERYAINIIYDITERKRAQEKLEAVNKELESFSYSVSHDLRAPLRSIMGYAEILQLDFGDRFDDVMKSHLNRITNSAKKMGRLIDDLLEFSRVGKLEIVKSSVETTKVVEKNIADFGLTHSTKPKFIIHELHPSFADFSMINQVWFNLISNAVKYSAKKEDPIIEIGSYRTNDEVVFFIKDNGAGFNMEFAGKLFGVFQRLHRAADFEGTGVGLALVKRIIDKHDGRIWASATVHNGATFYFALPMAKSKGK</sequence>
<dbReference type="PROSITE" id="PS50109">
    <property type="entry name" value="HIS_KIN"/>
    <property type="match status" value="1"/>
</dbReference>
<dbReference type="FunFam" id="3.30.565.10:FF:000006">
    <property type="entry name" value="Sensor histidine kinase WalK"/>
    <property type="match status" value="1"/>
</dbReference>
<organism evidence="11 12">
    <name type="scientific">Pseudochryseolinea flava</name>
    <dbReference type="NCBI Taxonomy" id="2059302"/>
    <lineage>
        <taxon>Bacteria</taxon>
        <taxon>Pseudomonadati</taxon>
        <taxon>Bacteroidota</taxon>
        <taxon>Cytophagia</taxon>
        <taxon>Cytophagales</taxon>
        <taxon>Fulvivirgaceae</taxon>
        <taxon>Pseudochryseolinea</taxon>
    </lineage>
</organism>
<reference evidence="11 12" key="1">
    <citation type="submission" date="2018-06" db="EMBL/GenBank/DDBJ databases">
        <title>Chryseolinea flavus sp. nov., a member of the phylum Bacteroidetes isolated from soil.</title>
        <authorList>
            <person name="Li Y."/>
            <person name="Wang J."/>
        </authorList>
    </citation>
    <scope>NUCLEOTIDE SEQUENCE [LARGE SCALE GENOMIC DNA]</scope>
    <source>
        <strain evidence="11 12">SDU1-6</strain>
    </source>
</reference>
<dbReference type="Pfam" id="PF13426">
    <property type="entry name" value="PAS_9"/>
    <property type="match status" value="3"/>
</dbReference>
<evidence type="ECO:0000313" key="11">
    <source>
        <dbReference type="EMBL" id="RAV99241.1"/>
    </source>
</evidence>
<evidence type="ECO:0000313" key="12">
    <source>
        <dbReference type="Proteomes" id="UP000251889"/>
    </source>
</evidence>
<dbReference type="EMBL" id="QMFY01000012">
    <property type="protein sequence ID" value="RAV99241.1"/>
    <property type="molecule type" value="Genomic_DNA"/>
</dbReference>
<keyword evidence="4" id="KW-0808">Transferase</keyword>
<evidence type="ECO:0000256" key="4">
    <source>
        <dbReference type="ARBA" id="ARBA00022679"/>
    </source>
</evidence>
<dbReference type="GO" id="GO:0000155">
    <property type="term" value="F:phosphorelay sensor kinase activity"/>
    <property type="evidence" value="ECO:0007669"/>
    <property type="project" value="InterPro"/>
</dbReference>
<comment type="catalytic activity">
    <reaction evidence="1">
        <text>ATP + protein L-histidine = ADP + protein N-phospho-L-histidine.</text>
        <dbReference type="EC" id="2.7.13.3"/>
    </reaction>
</comment>
<dbReference type="InterPro" id="IPR001610">
    <property type="entry name" value="PAC"/>
</dbReference>
<dbReference type="Gene3D" id="1.10.287.130">
    <property type="match status" value="1"/>
</dbReference>
<feature type="domain" description="PAC" evidence="10">
    <location>
        <begin position="484"/>
        <end position="534"/>
    </location>
</feature>
<evidence type="ECO:0000256" key="5">
    <source>
        <dbReference type="ARBA" id="ARBA00022777"/>
    </source>
</evidence>
<dbReference type="NCBIfam" id="TIGR00229">
    <property type="entry name" value="sensory_box"/>
    <property type="match status" value="3"/>
</dbReference>
<keyword evidence="12" id="KW-1185">Reference proteome</keyword>
<dbReference type="SMART" id="SM00086">
    <property type="entry name" value="PAC"/>
    <property type="match status" value="4"/>
</dbReference>
<dbReference type="InterPro" id="IPR004358">
    <property type="entry name" value="Sig_transdc_His_kin-like_C"/>
</dbReference>
<dbReference type="InterPro" id="IPR000014">
    <property type="entry name" value="PAS"/>
</dbReference>
<evidence type="ECO:0000256" key="3">
    <source>
        <dbReference type="ARBA" id="ARBA00022553"/>
    </source>
</evidence>
<dbReference type="InterPro" id="IPR003594">
    <property type="entry name" value="HATPase_dom"/>
</dbReference>
<feature type="domain" description="Histidine kinase" evidence="8">
    <location>
        <begin position="545"/>
        <end position="758"/>
    </location>
</feature>
<gene>
    <name evidence="11" type="ORF">DQQ10_20305</name>
</gene>
<dbReference type="Pfam" id="PF02518">
    <property type="entry name" value="HATPase_c"/>
    <property type="match status" value="1"/>
</dbReference>
<feature type="domain" description="PAC" evidence="10">
    <location>
        <begin position="337"/>
        <end position="384"/>
    </location>
</feature>
<keyword evidence="7" id="KW-0175">Coiled coil</keyword>
<dbReference type="OrthoDB" id="9124519at2"/>
<dbReference type="GO" id="GO:0016020">
    <property type="term" value="C:membrane"/>
    <property type="evidence" value="ECO:0007669"/>
    <property type="project" value="UniProtKB-SubCell"/>
</dbReference>
<keyword evidence="6" id="KW-0472">Membrane</keyword>
<dbReference type="Gene3D" id="3.30.565.10">
    <property type="entry name" value="Histidine kinase-like ATPase, C-terminal domain"/>
    <property type="match status" value="1"/>
</dbReference>
<protein>
    <recommendedName>
        <fullName evidence="2">histidine kinase</fullName>
        <ecNumber evidence="2">2.7.13.3</ecNumber>
    </recommendedName>
</protein>
<evidence type="ECO:0000259" key="9">
    <source>
        <dbReference type="PROSITE" id="PS50112"/>
    </source>
</evidence>
<dbReference type="SMART" id="SM00387">
    <property type="entry name" value="HATPase_c"/>
    <property type="match status" value="1"/>
</dbReference>
<dbReference type="Gene3D" id="3.30.450.20">
    <property type="entry name" value="PAS domain"/>
    <property type="match status" value="4"/>
</dbReference>
<dbReference type="PANTHER" id="PTHR42878:SF15">
    <property type="entry name" value="BACTERIOPHYTOCHROME"/>
    <property type="match status" value="1"/>
</dbReference>
<dbReference type="Pfam" id="PF00512">
    <property type="entry name" value="HisKA"/>
    <property type="match status" value="1"/>
</dbReference>
<dbReference type="PANTHER" id="PTHR42878">
    <property type="entry name" value="TWO-COMPONENT HISTIDINE KINASE"/>
    <property type="match status" value="1"/>
</dbReference>
<dbReference type="GO" id="GO:0000156">
    <property type="term" value="F:phosphorelay response regulator activity"/>
    <property type="evidence" value="ECO:0007669"/>
    <property type="project" value="TreeGrafter"/>
</dbReference>
<feature type="coiled-coil region" evidence="7">
    <location>
        <begin position="237"/>
        <end position="268"/>
    </location>
</feature>
<dbReference type="SMART" id="SM00091">
    <property type="entry name" value="PAS"/>
    <property type="match status" value="4"/>
</dbReference>
<dbReference type="RefSeq" id="WP_112748755.1">
    <property type="nucleotide sequence ID" value="NZ_QMFY01000012.1"/>
</dbReference>
<evidence type="ECO:0000256" key="7">
    <source>
        <dbReference type="SAM" id="Coils"/>
    </source>
</evidence>
<dbReference type="SUPFAM" id="SSF47384">
    <property type="entry name" value="Homodimeric domain of signal transducing histidine kinase"/>
    <property type="match status" value="1"/>
</dbReference>
<feature type="domain" description="PAC" evidence="10">
    <location>
        <begin position="196"/>
        <end position="246"/>
    </location>
</feature>
<dbReference type="InterPro" id="IPR035965">
    <property type="entry name" value="PAS-like_dom_sf"/>
</dbReference>
<evidence type="ECO:0000259" key="8">
    <source>
        <dbReference type="PROSITE" id="PS50109"/>
    </source>
</evidence>
<dbReference type="GO" id="GO:0030295">
    <property type="term" value="F:protein kinase activator activity"/>
    <property type="evidence" value="ECO:0007669"/>
    <property type="project" value="TreeGrafter"/>
</dbReference>
<dbReference type="InterPro" id="IPR003661">
    <property type="entry name" value="HisK_dim/P_dom"/>
</dbReference>
<dbReference type="InterPro" id="IPR036097">
    <property type="entry name" value="HisK_dim/P_sf"/>
</dbReference>
<keyword evidence="5" id="KW-0418">Kinase</keyword>
<dbReference type="SUPFAM" id="SSF55874">
    <property type="entry name" value="ATPase domain of HSP90 chaperone/DNA topoisomerase II/histidine kinase"/>
    <property type="match status" value="1"/>
</dbReference>
<dbReference type="SMART" id="SM00388">
    <property type="entry name" value="HisKA"/>
    <property type="match status" value="1"/>
</dbReference>
<evidence type="ECO:0000256" key="1">
    <source>
        <dbReference type="ARBA" id="ARBA00000085"/>
    </source>
</evidence>
<dbReference type="PROSITE" id="PS50112">
    <property type="entry name" value="PAS"/>
    <property type="match status" value="2"/>
</dbReference>
<dbReference type="PRINTS" id="PR00344">
    <property type="entry name" value="BCTRLSENSOR"/>
</dbReference>
<feature type="domain" description="PAS" evidence="9">
    <location>
        <begin position="265"/>
        <end position="335"/>
    </location>
</feature>
<comment type="caution">
    <text evidence="11">The sequence shown here is derived from an EMBL/GenBank/DDBJ whole genome shotgun (WGS) entry which is preliminary data.</text>
</comment>
<evidence type="ECO:0000256" key="6">
    <source>
        <dbReference type="ARBA" id="ARBA00023136"/>
    </source>
</evidence>
<dbReference type="PROSITE" id="PS50113">
    <property type="entry name" value="PAC"/>
    <property type="match status" value="3"/>
</dbReference>
<dbReference type="GO" id="GO:0007234">
    <property type="term" value="P:osmosensory signaling via phosphorelay pathway"/>
    <property type="evidence" value="ECO:0007669"/>
    <property type="project" value="TreeGrafter"/>
</dbReference>
<dbReference type="CDD" id="cd00130">
    <property type="entry name" value="PAS"/>
    <property type="match status" value="3"/>
</dbReference>
<dbReference type="InterPro" id="IPR036890">
    <property type="entry name" value="HATPase_C_sf"/>
</dbReference>
<dbReference type="InterPro" id="IPR000700">
    <property type="entry name" value="PAS-assoc_C"/>
</dbReference>
<evidence type="ECO:0000259" key="10">
    <source>
        <dbReference type="PROSITE" id="PS50113"/>
    </source>
</evidence>
<dbReference type="SUPFAM" id="SSF55785">
    <property type="entry name" value="PYP-like sensor domain (PAS domain)"/>
    <property type="match status" value="4"/>
</dbReference>
<dbReference type="InterPro" id="IPR005467">
    <property type="entry name" value="His_kinase_dom"/>
</dbReference>
<keyword evidence="3" id="KW-0597">Phosphoprotein</keyword>
<proteinExistence type="predicted"/>
<dbReference type="AlphaFoldDB" id="A0A364XY57"/>
<accession>A0A364XY57</accession>
<evidence type="ECO:0000256" key="2">
    <source>
        <dbReference type="ARBA" id="ARBA00012438"/>
    </source>
</evidence>
<feature type="domain" description="PAS" evidence="9">
    <location>
        <begin position="410"/>
        <end position="471"/>
    </location>
</feature>